<evidence type="ECO:0000256" key="10">
    <source>
        <dbReference type="ARBA" id="ARBA00023004"/>
    </source>
</evidence>
<dbReference type="SFLD" id="SFLDG01065">
    <property type="entry name" value="anaerobic_coproporphyrinogen-I"/>
    <property type="match status" value="1"/>
</dbReference>
<feature type="binding site" evidence="16">
    <location>
        <position position="64"/>
    </location>
    <ligand>
        <name>[4Fe-4S] cluster</name>
        <dbReference type="ChEBI" id="CHEBI:49883"/>
        <note>4Fe-4S-S-AdoMet</note>
    </ligand>
</feature>
<protein>
    <recommendedName>
        <fullName evidence="14">Coproporphyrinogen-III oxidase</fullName>
        <ecNumber evidence="14">1.3.98.3</ecNumber>
    </recommendedName>
</protein>
<evidence type="ECO:0000313" key="18">
    <source>
        <dbReference type="EMBL" id="EXY74527.1"/>
    </source>
</evidence>
<organism evidence="18 19">
    <name type="scientific">Bacteroides fragilis str. 3988T(B)14</name>
    <dbReference type="NCBI Taxonomy" id="1339315"/>
    <lineage>
        <taxon>Bacteria</taxon>
        <taxon>Pseudomonadati</taxon>
        <taxon>Bacteroidota</taxon>
        <taxon>Bacteroidia</taxon>
        <taxon>Bacteroidales</taxon>
        <taxon>Bacteroidaceae</taxon>
        <taxon>Bacteroides</taxon>
    </lineage>
</organism>
<keyword evidence="11 14" id="KW-0411">Iron-sulfur</keyword>
<dbReference type="Pfam" id="PF04055">
    <property type="entry name" value="Radical_SAM"/>
    <property type="match status" value="1"/>
</dbReference>
<gene>
    <name evidence="18" type="primary">hemN</name>
    <name evidence="18" type="ORF">M124_1659</name>
</gene>
<evidence type="ECO:0000256" key="16">
    <source>
        <dbReference type="PIRSR" id="PIRSR000167-2"/>
    </source>
</evidence>
<evidence type="ECO:0000256" key="6">
    <source>
        <dbReference type="ARBA" id="ARBA00022490"/>
    </source>
</evidence>
<feature type="binding site" evidence="15">
    <location>
        <position position="51"/>
    </location>
    <ligand>
        <name>S-adenosyl-L-methionine</name>
        <dbReference type="ChEBI" id="CHEBI:59789"/>
        <label>1</label>
    </ligand>
</feature>
<keyword evidence="7 14" id="KW-0949">S-adenosyl-L-methionine</keyword>
<dbReference type="EMBL" id="JGCY01000285">
    <property type="protein sequence ID" value="EXY74527.1"/>
    <property type="molecule type" value="Genomic_DNA"/>
</dbReference>
<comment type="caution">
    <text evidence="18">The sequence shown here is derived from an EMBL/GenBank/DDBJ whole genome shotgun (WGS) entry which is preliminary data.</text>
</comment>
<evidence type="ECO:0000259" key="17">
    <source>
        <dbReference type="PROSITE" id="PS51918"/>
    </source>
</evidence>
<dbReference type="EC" id="1.3.98.3" evidence="14"/>
<dbReference type="InterPro" id="IPR004558">
    <property type="entry name" value="Coprogen_oxidase_HemN"/>
</dbReference>
<feature type="domain" description="Radical SAM core" evidence="17">
    <location>
        <begin position="42"/>
        <end position="266"/>
    </location>
</feature>
<evidence type="ECO:0000256" key="5">
    <source>
        <dbReference type="ARBA" id="ARBA00022485"/>
    </source>
</evidence>
<evidence type="ECO:0000256" key="2">
    <source>
        <dbReference type="ARBA" id="ARBA00004785"/>
    </source>
</evidence>
<dbReference type="InterPro" id="IPR058240">
    <property type="entry name" value="rSAM_sf"/>
</dbReference>
<feature type="binding site" evidence="15">
    <location>
        <position position="108"/>
    </location>
    <ligand>
        <name>S-adenosyl-L-methionine</name>
        <dbReference type="ChEBI" id="CHEBI:59789"/>
        <label>1</label>
    </ligand>
</feature>
<comment type="pathway">
    <text evidence="2 14">Porphyrin-containing compound metabolism; protoporphyrin-IX biosynthesis; protoporphyrinogen-IX from coproporphyrinogen-III (AdoMet route): step 1/1.</text>
</comment>
<dbReference type="AlphaFoldDB" id="A0A015SW84"/>
<dbReference type="PANTHER" id="PTHR13932">
    <property type="entry name" value="COPROPORPHYRINIGEN III OXIDASE"/>
    <property type="match status" value="1"/>
</dbReference>
<evidence type="ECO:0000256" key="9">
    <source>
        <dbReference type="ARBA" id="ARBA00023002"/>
    </source>
</evidence>
<evidence type="ECO:0000256" key="11">
    <source>
        <dbReference type="ARBA" id="ARBA00023014"/>
    </source>
</evidence>
<dbReference type="SMART" id="SM00729">
    <property type="entry name" value="Elp3"/>
    <property type="match status" value="1"/>
</dbReference>
<evidence type="ECO:0000256" key="3">
    <source>
        <dbReference type="ARBA" id="ARBA00005493"/>
    </source>
</evidence>
<feature type="binding site" evidence="15">
    <location>
        <position position="180"/>
    </location>
    <ligand>
        <name>S-adenosyl-L-methionine</name>
        <dbReference type="ChEBI" id="CHEBI:59789"/>
        <label>2</label>
    </ligand>
</feature>
<dbReference type="InterPro" id="IPR006638">
    <property type="entry name" value="Elp3/MiaA/NifB-like_rSAM"/>
</dbReference>
<feature type="binding site" evidence="15">
    <location>
        <position position="238"/>
    </location>
    <ligand>
        <name>S-adenosyl-L-methionine</name>
        <dbReference type="ChEBI" id="CHEBI:59789"/>
        <label>2</label>
    </ligand>
</feature>
<sequence length="454" mass="51581">MYTEIINKYNVPVPRYTSYPPANYFEPFTNARYLEAVQQSNQASERALSFYLHIPFCRHLCHYCGCNSYPMARPEIIESYVEALHQEIDLILPLLDKDRPIAQIHYGGGSPTAIPVALIKELNAHLLSSFPAIDRPEIAIECHPGYLSEKDWLQLTECGFNRLSIGVQDFNIEVLKTVNRRPSLLPMEDIFILLREKGISINLDFLYGLPKQTVENFTRNIEQAILLSPDRLVMFSYAHVPWINKRQLLLEKSGLPDNHEKRTMFDTAAGLLHKSGYQSIGMDHFVRPNDELSIAMQTKKLHRNFQGYCTRRTTAQVYGLGVTAISQLESAYAQNTKDIPHYIKTISKGELSITKGYALSPTEQLTREVIETLMCNGCIDWRDLSKRLHVSVSTLKAATAYDEKKLSGFADDGLIYYTDDYLEMTTAGSAFVRNVAASLDKLMLHSPHSYSKPL</sequence>
<evidence type="ECO:0000256" key="1">
    <source>
        <dbReference type="ARBA" id="ARBA00004496"/>
    </source>
</evidence>
<dbReference type="Gene3D" id="1.10.10.920">
    <property type="match status" value="1"/>
</dbReference>
<dbReference type="PIRSF" id="PIRSF000167">
    <property type="entry name" value="HemN"/>
    <property type="match status" value="1"/>
</dbReference>
<keyword evidence="6 14" id="KW-0963">Cytoplasm</keyword>
<dbReference type="PANTHER" id="PTHR13932:SF6">
    <property type="entry name" value="OXYGEN-INDEPENDENT COPROPORPHYRINOGEN III OXIDASE"/>
    <property type="match status" value="1"/>
</dbReference>
<accession>A0A015SW84</accession>
<keyword evidence="5 14" id="KW-0004">4Fe-4S</keyword>
<dbReference type="GO" id="GO:0051989">
    <property type="term" value="F:coproporphyrinogen dehydrogenase activity"/>
    <property type="evidence" value="ECO:0007669"/>
    <property type="project" value="UniProtKB-EC"/>
</dbReference>
<name>A0A015SW84_BACFG</name>
<feature type="binding site" evidence="16">
    <location>
        <position position="57"/>
    </location>
    <ligand>
        <name>[4Fe-4S] cluster</name>
        <dbReference type="ChEBI" id="CHEBI:49883"/>
        <note>4Fe-4S-S-AdoMet</note>
    </ligand>
</feature>
<evidence type="ECO:0000256" key="8">
    <source>
        <dbReference type="ARBA" id="ARBA00022723"/>
    </source>
</evidence>
<comment type="catalytic activity">
    <reaction evidence="13 14">
        <text>coproporphyrinogen III + 2 S-adenosyl-L-methionine = protoporphyrinogen IX + 2 5'-deoxyadenosine + 2 L-methionine + 2 CO2</text>
        <dbReference type="Rhea" id="RHEA:15425"/>
        <dbReference type="ChEBI" id="CHEBI:16526"/>
        <dbReference type="ChEBI" id="CHEBI:17319"/>
        <dbReference type="ChEBI" id="CHEBI:57307"/>
        <dbReference type="ChEBI" id="CHEBI:57309"/>
        <dbReference type="ChEBI" id="CHEBI:57844"/>
        <dbReference type="ChEBI" id="CHEBI:59789"/>
        <dbReference type="EC" id="1.3.98.3"/>
    </reaction>
</comment>
<feature type="binding site" evidence="15">
    <location>
        <position position="204"/>
    </location>
    <ligand>
        <name>S-adenosyl-L-methionine</name>
        <dbReference type="ChEBI" id="CHEBI:59789"/>
        <label>2</label>
    </ligand>
</feature>
<evidence type="ECO:0000256" key="4">
    <source>
        <dbReference type="ARBA" id="ARBA00011245"/>
    </source>
</evidence>
<dbReference type="GO" id="GO:0005737">
    <property type="term" value="C:cytoplasm"/>
    <property type="evidence" value="ECO:0007669"/>
    <property type="project" value="UniProtKB-SubCell"/>
</dbReference>
<dbReference type="GO" id="GO:0046872">
    <property type="term" value="F:metal ion binding"/>
    <property type="evidence" value="ECO:0007669"/>
    <property type="project" value="UniProtKB-KW"/>
</dbReference>
<evidence type="ECO:0000313" key="19">
    <source>
        <dbReference type="Proteomes" id="UP000020529"/>
    </source>
</evidence>
<feature type="binding site" evidence="15">
    <location>
        <position position="325"/>
    </location>
    <ligand>
        <name>S-adenosyl-L-methionine</name>
        <dbReference type="ChEBI" id="CHEBI:59789"/>
        <label>1</label>
    </ligand>
</feature>
<proteinExistence type="inferred from homology"/>
<dbReference type="InterPro" id="IPR034505">
    <property type="entry name" value="Coproporphyrinogen-III_oxidase"/>
</dbReference>
<evidence type="ECO:0000256" key="14">
    <source>
        <dbReference type="PIRNR" id="PIRNR000167"/>
    </source>
</evidence>
<dbReference type="UniPathway" id="UPA00251">
    <property type="reaction ID" value="UER00323"/>
</dbReference>
<dbReference type="PROSITE" id="PS51918">
    <property type="entry name" value="RADICAL_SAM"/>
    <property type="match status" value="1"/>
</dbReference>
<keyword evidence="8 14" id="KW-0479">Metal-binding</keyword>
<evidence type="ECO:0000256" key="15">
    <source>
        <dbReference type="PIRSR" id="PIRSR000167-1"/>
    </source>
</evidence>
<dbReference type="GO" id="GO:0051539">
    <property type="term" value="F:4 iron, 4 sulfur cluster binding"/>
    <property type="evidence" value="ECO:0007669"/>
    <property type="project" value="UniProtKB-KW"/>
</dbReference>
<dbReference type="PATRIC" id="fig|1339315.3.peg.2424"/>
<dbReference type="InterPro" id="IPR007197">
    <property type="entry name" value="rSAM"/>
</dbReference>
<feature type="binding site" evidence="15">
    <location>
        <begin position="63"/>
        <end position="65"/>
    </location>
    <ligand>
        <name>S-adenosyl-L-methionine</name>
        <dbReference type="ChEBI" id="CHEBI:59789"/>
        <label>2</label>
    </ligand>
</feature>
<comment type="subunit">
    <text evidence="4">Monomer.</text>
</comment>
<dbReference type="NCBIfam" id="TIGR00538">
    <property type="entry name" value="hemN"/>
    <property type="match status" value="1"/>
</dbReference>
<feature type="binding site" evidence="15">
    <location>
        <position position="168"/>
    </location>
    <ligand>
        <name>S-adenosyl-L-methionine</name>
        <dbReference type="ChEBI" id="CHEBI:59789"/>
        <label>2</label>
    </ligand>
</feature>
<dbReference type="RefSeq" id="WP_022347504.1">
    <property type="nucleotide sequence ID" value="NZ_JGCY01000285.1"/>
</dbReference>
<comment type="cofactor">
    <cofactor evidence="14 16">
        <name>[4Fe-4S] cluster</name>
        <dbReference type="ChEBI" id="CHEBI:49883"/>
    </cofactor>
    <text evidence="14 16">Binds 1 [4Fe-4S] cluster. The cluster is coordinated with 3 cysteines and an exchangeable S-adenosyl-L-methionine.</text>
</comment>
<comment type="similarity">
    <text evidence="3 14">Belongs to the anaerobic coproporphyrinogen-III oxidase family.</text>
</comment>
<keyword evidence="9 14" id="KW-0560">Oxidoreductase</keyword>
<evidence type="ECO:0000256" key="13">
    <source>
        <dbReference type="ARBA" id="ARBA00048321"/>
    </source>
</evidence>
<dbReference type="Gene3D" id="3.30.750.200">
    <property type="match status" value="1"/>
</dbReference>
<feature type="binding site" evidence="16">
    <location>
        <position position="61"/>
    </location>
    <ligand>
        <name>[4Fe-4S] cluster</name>
        <dbReference type="ChEBI" id="CHEBI:49883"/>
        <note>4Fe-4S-S-AdoMet</note>
    </ligand>
</feature>
<dbReference type="CDD" id="cd01335">
    <property type="entry name" value="Radical_SAM"/>
    <property type="match status" value="1"/>
</dbReference>
<dbReference type="Proteomes" id="UP000020529">
    <property type="component" value="Unassembled WGS sequence"/>
</dbReference>
<dbReference type="GO" id="GO:0006782">
    <property type="term" value="P:protoporphyrinogen IX biosynthetic process"/>
    <property type="evidence" value="ECO:0007669"/>
    <property type="project" value="UniProtKB-UniPathway"/>
</dbReference>
<evidence type="ECO:0000256" key="12">
    <source>
        <dbReference type="ARBA" id="ARBA00023244"/>
    </source>
</evidence>
<dbReference type="SUPFAM" id="SSF102114">
    <property type="entry name" value="Radical SAM enzymes"/>
    <property type="match status" value="1"/>
</dbReference>
<feature type="binding site" evidence="15">
    <location>
        <position position="141"/>
    </location>
    <ligand>
        <name>S-adenosyl-L-methionine</name>
        <dbReference type="ChEBI" id="CHEBI:59789"/>
        <label>1</label>
    </ligand>
</feature>
<keyword evidence="10 14" id="KW-0408">Iron</keyword>
<comment type="subcellular location">
    <subcellularLocation>
        <location evidence="1 14">Cytoplasm</location>
    </subcellularLocation>
</comment>
<keyword evidence="12 14" id="KW-0627">Porphyrin biosynthesis</keyword>
<reference evidence="18 19" key="1">
    <citation type="submission" date="2014-02" db="EMBL/GenBank/DDBJ databases">
        <authorList>
            <person name="Sears C."/>
            <person name="Carroll K."/>
            <person name="Sack B.R."/>
            <person name="Qadri F."/>
            <person name="Myers L.L."/>
            <person name="Chung G.-T."/>
            <person name="Escheverria P."/>
            <person name="Fraser C.M."/>
            <person name="Sadzewicz L."/>
            <person name="Shefchek K.A."/>
            <person name="Tallon L."/>
            <person name="Das S.P."/>
            <person name="Daugherty S."/>
            <person name="Mongodin E.F."/>
        </authorList>
    </citation>
    <scope>NUCLEOTIDE SEQUENCE [LARGE SCALE GENOMIC DNA]</scope>
    <source>
        <strain evidence="19">3988T(B)14</strain>
    </source>
</reference>
<evidence type="ECO:0000256" key="7">
    <source>
        <dbReference type="ARBA" id="ARBA00022691"/>
    </source>
</evidence>
<dbReference type="GO" id="GO:0004109">
    <property type="term" value="F:coproporphyrinogen oxidase activity"/>
    <property type="evidence" value="ECO:0007669"/>
    <property type="project" value="InterPro"/>
</dbReference>
<dbReference type="SFLD" id="SFLDS00029">
    <property type="entry name" value="Radical_SAM"/>
    <property type="match status" value="1"/>
</dbReference>